<accession>A0A841QK78</accession>
<name>A0A841QK78_9PROT</name>
<dbReference type="EMBL" id="JACHIE010000019">
    <property type="protein sequence ID" value="MBB6458392.1"/>
    <property type="molecule type" value="Genomic_DNA"/>
</dbReference>
<evidence type="ECO:0000313" key="2">
    <source>
        <dbReference type="Proteomes" id="UP000578000"/>
    </source>
</evidence>
<dbReference type="AlphaFoldDB" id="A0A841QK78"/>
<evidence type="ECO:0000313" key="1">
    <source>
        <dbReference type="EMBL" id="MBB6458392.1"/>
    </source>
</evidence>
<gene>
    <name evidence="1" type="ORF">HNR55_002999</name>
</gene>
<sequence>MADIRMTYDNQQQRADIDLESLLGTNITVDVQTGYDLSTACMISLMTDRVADSDWTLSIDQRGWWADAYREQPIGSRIWQLELLSVSDPSEYLIRTKAYCEEALQWLVDDGIAQSVSASAYFTDTTKRNIGADITVTKSNGLTEQFSYVWDQSL</sequence>
<comment type="caution">
    <text evidence="1">The sequence shown here is derived from an EMBL/GenBank/DDBJ whole genome shotgun (WGS) entry which is preliminary data.</text>
</comment>
<dbReference type="InterPro" id="IPR010877">
    <property type="entry name" value="Phage_Mu_Gp46"/>
</dbReference>
<protein>
    <submittedName>
        <fullName evidence="1">Phage gp46-like protein</fullName>
    </submittedName>
</protein>
<keyword evidence="2" id="KW-1185">Reference proteome</keyword>
<dbReference type="Pfam" id="PF07409">
    <property type="entry name" value="GP46"/>
    <property type="match status" value="1"/>
</dbReference>
<dbReference type="Proteomes" id="UP000578000">
    <property type="component" value="Unassembled WGS sequence"/>
</dbReference>
<organism evidence="1 2">
    <name type="scientific">Acetobacter lovaniensis</name>
    <dbReference type="NCBI Taxonomy" id="104100"/>
    <lineage>
        <taxon>Bacteria</taxon>
        <taxon>Pseudomonadati</taxon>
        <taxon>Pseudomonadota</taxon>
        <taxon>Alphaproteobacteria</taxon>
        <taxon>Acetobacterales</taxon>
        <taxon>Acetobacteraceae</taxon>
        <taxon>Acetobacter</taxon>
    </lineage>
</organism>
<reference evidence="1 2" key="1">
    <citation type="submission" date="2020-08" db="EMBL/GenBank/DDBJ databases">
        <title>Genomic Encyclopedia of Type Strains, Phase IV (KMG-IV): sequencing the most valuable type-strain genomes for metagenomic binning, comparative biology and taxonomic classification.</title>
        <authorList>
            <person name="Goeker M."/>
        </authorList>
    </citation>
    <scope>NUCLEOTIDE SEQUENCE [LARGE SCALE GENOMIC DNA]</scope>
    <source>
        <strain evidence="1 2">DSM 4491</strain>
    </source>
</reference>
<proteinExistence type="predicted"/>
<dbReference type="RefSeq" id="WP_184382753.1">
    <property type="nucleotide sequence ID" value="NZ_JACHIE010000019.1"/>
</dbReference>